<dbReference type="GO" id="GO:0016491">
    <property type="term" value="F:oxidoreductase activity"/>
    <property type="evidence" value="ECO:0007669"/>
    <property type="project" value="UniProtKB-KW"/>
</dbReference>
<dbReference type="OrthoDB" id="9803333at2"/>
<dbReference type="PANTHER" id="PTHR42879">
    <property type="entry name" value="3-OXOACYL-(ACYL-CARRIER-PROTEIN) REDUCTASE"/>
    <property type="match status" value="1"/>
</dbReference>
<dbReference type="EMBL" id="RHIB01000001">
    <property type="protein sequence ID" value="RNA69527.1"/>
    <property type="molecule type" value="Genomic_DNA"/>
</dbReference>
<protein>
    <submittedName>
        <fullName evidence="3">SDR family oxidoreductase</fullName>
    </submittedName>
</protein>
<dbReference type="Pfam" id="PF13561">
    <property type="entry name" value="adh_short_C2"/>
    <property type="match status" value="1"/>
</dbReference>
<dbReference type="PRINTS" id="PR00081">
    <property type="entry name" value="GDHRDH"/>
</dbReference>
<comment type="similarity">
    <text evidence="1">Belongs to the short-chain dehydrogenases/reductases (SDR) family.</text>
</comment>
<evidence type="ECO:0000256" key="2">
    <source>
        <dbReference type="ARBA" id="ARBA00023002"/>
    </source>
</evidence>
<keyword evidence="2" id="KW-0560">Oxidoreductase</keyword>
<dbReference type="FunFam" id="3.40.50.720:FF:000173">
    <property type="entry name" value="3-oxoacyl-[acyl-carrier protein] reductase"/>
    <property type="match status" value="1"/>
</dbReference>
<dbReference type="InterPro" id="IPR036291">
    <property type="entry name" value="NAD(P)-bd_dom_sf"/>
</dbReference>
<dbReference type="PANTHER" id="PTHR42879:SF2">
    <property type="entry name" value="3-OXOACYL-[ACYL-CARRIER-PROTEIN] REDUCTASE FABG"/>
    <property type="match status" value="1"/>
</dbReference>
<evidence type="ECO:0000313" key="3">
    <source>
        <dbReference type="EMBL" id="RNA69527.1"/>
    </source>
</evidence>
<comment type="caution">
    <text evidence="3">The sequence shown here is derived from an EMBL/GenBank/DDBJ whole genome shotgun (WGS) entry which is preliminary data.</text>
</comment>
<dbReference type="PRINTS" id="PR00080">
    <property type="entry name" value="SDRFAMILY"/>
</dbReference>
<dbReference type="NCBIfam" id="NF047420">
    <property type="entry name" value="EF_P_mod_YmfI"/>
    <property type="match status" value="1"/>
</dbReference>
<dbReference type="InterPro" id="IPR002347">
    <property type="entry name" value="SDR_fam"/>
</dbReference>
<gene>
    <name evidence="3" type="ORF">EBO34_06215</name>
</gene>
<proteinExistence type="inferred from homology"/>
<accession>A0A3M7TVC9</accession>
<name>A0A3M7TVC9_9BACI</name>
<organism evidence="3 4">
    <name type="scientific">Alteribacter keqinensis</name>
    <dbReference type="NCBI Taxonomy" id="2483800"/>
    <lineage>
        <taxon>Bacteria</taxon>
        <taxon>Bacillati</taxon>
        <taxon>Bacillota</taxon>
        <taxon>Bacilli</taxon>
        <taxon>Bacillales</taxon>
        <taxon>Bacillaceae</taxon>
        <taxon>Alteribacter</taxon>
    </lineage>
</organism>
<dbReference type="Proteomes" id="UP000278746">
    <property type="component" value="Unassembled WGS sequence"/>
</dbReference>
<evidence type="ECO:0000256" key="1">
    <source>
        <dbReference type="ARBA" id="ARBA00006484"/>
    </source>
</evidence>
<dbReference type="Gene3D" id="3.40.50.720">
    <property type="entry name" value="NAD(P)-binding Rossmann-like Domain"/>
    <property type="match status" value="1"/>
</dbReference>
<evidence type="ECO:0000313" key="4">
    <source>
        <dbReference type="Proteomes" id="UP000278746"/>
    </source>
</evidence>
<reference evidence="3 4" key="1">
    <citation type="submission" date="2018-10" db="EMBL/GenBank/DDBJ databases">
        <title>Bacillus Keqinensis sp. nov., a moderately halophilic bacterium isolated from a saline-alkaline lake.</title>
        <authorList>
            <person name="Wang H."/>
        </authorList>
    </citation>
    <scope>NUCLEOTIDE SEQUENCE [LARGE SCALE GENOMIC DNA]</scope>
    <source>
        <strain evidence="3 4">KQ-3</strain>
    </source>
</reference>
<dbReference type="InterPro" id="IPR050259">
    <property type="entry name" value="SDR"/>
</dbReference>
<dbReference type="CDD" id="cd05233">
    <property type="entry name" value="SDR_c"/>
    <property type="match status" value="1"/>
</dbReference>
<sequence>MQPWPNILKRTPSTASVLSSQKGTADVPLAFVTGASGAIGQAIAVTLAQKGYSLVLHYNRNKEGALKTAERAVLAGGSEPVLIQGDLTDPESLRDISEKVRGTPDVIVHNSGKSYTGLVQDFGQKDLEQALQLGLIAPYQITNAFLPGMLSRKSGKIIVISSVWGLTGASCEVLYSMIKGGLNSYVKALAKELGPSGIQVNGVAPGLISTAMNDGLTQEESAALVEDIPAGRPGTPEEVAEAVSYLASPGAAYVSGHILSVNGAWHC</sequence>
<dbReference type="AlphaFoldDB" id="A0A3M7TVC9"/>
<keyword evidence="4" id="KW-1185">Reference proteome</keyword>
<dbReference type="SUPFAM" id="SSF51735">
    <property type="entry name" value="NAD(P)-binding Rossmann-fold domains"/>
    <property type="match status" value="1"/>
</dbReference>